<dbReference type="PANTHER" id="PTHR37326:SF2">
    <property type="entry name" value="SUCCINYLGLUTAMATE DESUCCINYLASE_ASPARTOACYLASE FAMILY PROTEIN"/>
    <property type="match status" value="1"/>
</dbReference>
<dbReference type="HOGENOM" id="CLU_035605_0_1_10"/>
<accession>I4ALP8</accession>
<evidence type="ECO:0000256" key="1">
    <source>
        <dbReference type="ARBA" id="ARBA00001947"/>
    </source>
</evidence>
<evidence type="ECO:0000256" key="2">
    <source>
        <dbReference type="ARBA" id="ARBA00022723"/>
    </source>
</evidence>
<keyword evidence="7" id="KW-1185">Reference proteome</keyword>
<evidence type="ECO:0000313" key="6">
    <source>
        <dbReference type="EMBL" id="AFM04883.1"/>
    </source>
</evidence>
<protein>
    <submittedName>
        <fullName evidence="6">Putative deacylase</fullName>
    </submittedName>
</protein>
<organism evidence="6 7">
    <name type="scientific">Bernardetia litoralis (strain ATCC 23117 / DSM 6794 / NBRC 15988 / NCIMB 1366 / Fx l1 / Sio-4)</name>
    <name type="common">Flexibacter litoralis</name>
    <dbReference type="NCBI Taxonomy" id="880071"/>
    <lineage>
        <taxon>Bacteria</taxon>
        <taxon>Pseudomonadati</taxon>
        <taxon>Bacteroidota</taxon>
        <taxon>Cytophagia</taxon>
        <taxon>Cytophagales</taxon>
        <taxon>Bernardetiaceae</taxon>
        <taxon>Bernardetia</taxon>
    </lineage>
</organism>
<sequence length="329" mass="36609">MKNEFPNYHKDIVIDGVSIAVGEQKQINLNIAKLPSRTSIDTPVFVYRSKNPGKTLLLIAGMHGDEVNGVEIIRQLIAKELVIPKRGTVIAIPLLNIYGFLNFSREVPDGKDINRSFPGSKEGSLASRVAHAFTNEILPHIDLGVDFHTGGGRINNFSQLRCLLAEGDNEEYARAFAPHFIINSKLRDKSLRNVAQQMGKSIMVYEGGESQRLNRAPVKEGMRGAVRLMHYLDMIDKEDIAKMRGAERVTEPIILERTSWMRAKFSGLFRSFVKNGSLIEEGQVIGSLTDPFGELHHDIICKQCCHVVAINHQAVVNQGDAIFHLGKTS</sequence>
<dbReference type="SUPFAM" id="SSF53187">
    <property type="entry name" value="Zn-dependent exopeptidases"/>
    <property type="match status" value="1"/>
</dbReference>
<dbReference type="CDD" id="cd06251">
    <property type="entry name" value="M14_ASTE_ASPA-like"/>
    <property type="match status" value="1"/>
</dbReference>
<name>I4ALP8_BERLS</name>
<dbReference type="GO" id="GO:0046872">
    <property type="term" value="F:metal ion binding"/>
    <property type="evidence" value="ECO:0007669"/>
    <property type="project" value="UniProtKB-KW"/>
</dbReference>
<dbReference type="AlphaFoldDB" id="I4ALP8"/>
<evidence type="ECO:0000256" key="3">
    <source>
        <dbReference type="ARBA" id="ARBA00022801"/>
    </source>
</evidence>
<gene>
    <name evidence="6" type="ordered locus">Fleli_2518</name>
</gene>
<dbReference type="KEGG" id="fli:Fleli_2518"/>
<dbReference type="eggNOG" id="COG3608">
    <property type="taxonomic scope" value="Bacteria"/>
</dbReference>
<dbReference type="InterPro" id="IPR043795">
    <property type="entry name" value="N-alpha-Ac-DABA-like"/>
</dbReference>
<dbReference type="PATRIC" id="fig|880071.3.peg.2508"/>
<keyword evidence="3" id="KW-0378">Hydrolase</keyword>
<dbReference type="PANTHER" id="PTHR37326">
    <property type="entry name" value="BLL3975 PROTEIN"/>
    <property type="match status" value="1"/>
</dbReference>
<feature type="domain" description="Succinylglutamate desuccinylase/Aspartoacylase catalytic" evidence="5">
    <location>
        <begin position="52"/>
        <end position="231"/>
    </location>
</feature>
<dbReference type="GO" id="GO:0016811">
    <property type="term" value="F:hydrolase activity, acting on carbon-nitrogen (but not peptide) bonds, in linear amides"/>
    <property type="evidence" value="ECO:0007669"/>
    <property type="project" value="InterPro"/>
</dbReference>
<dbReference type="RefSeq" id="WP_014798320.1">
    <property type="nucleotide sequence ID" value="NC_018018.1"/>
</dbReference>
<dbReference type="Gene3D" id="3.40.630.10">
    <property type="entry name" value="Zn peptidases"/>
    <property type="match status" value="1"/>
</dbReference>
<reference evidence="7" key="1">
    <citation type="submission" date="2012-06" db="EMBL/GenBank/DDBJ databases">
        <title>The complete genome of Flexibacter litoralis DSM 6794.</title>
        <authorList>
            <person name="Lucas S."/>
            <person name="Copeland A."/>
            <person name="Lapidus A."/>
            <person name="Glavina del Rio T."/>
            <person name="Dalin E."/>
            <person name="Tice H."/>
            <person name="Bruce D."/>
            <person name="Goodwin L."/>
            <person name="Pitluck S."/>
            <person name="Peters L."/>
            <person name="Ovchinnikova G."/>
            <person name="Lu M."/>
            <person name="Kyrpides N."/>
            <person name="Mavromatis K."/>
            <person name="Ivanova N."/>
            <person name="Brettin T."/>
            <person name="Detter J.C."/>
            <person name="Han C."/>
            <person name="Larimer F."/>
            <person name="Land M."/>
            <person name="Hauser L."/>
            <person name="Markowitz V."/>
            <person name="Cheng J.-F."/>
            <person name="Hugenholtz P."/>
            <person name="Woyke T."/>
            <person name="Wu D."/>
            <person name="Spring S."/>
            <person name="Lang E."/>
            <person name="Kopitz M."/>
            <person name="Brambilla E."/>
            <person name="Klenk H.-P."/>
            <person name="Eisen J.A."/>
        </authorList>
    </citation>
    <scope>NUCLEOTIDE SEQUENCE [LARGE SCALE GENOMIC DNA]</scope>
    <source>
        <strain evidence="7">ATCC 23117 / DSM 6794 / NBRC 15988 / NCIMB 1366 / Sio-4</strain>
    </source>
</reference>
<dbReference type="InterPro" id="IPR053138">
    <property type="entry name" value="N-alpha-Ac-DABA_deacetylase"/>
</dbReference>
<evidence type="ECO:0000313" key="7">
    <source>
        <dbReference type="Proteomes" id="UP000006054"/>
    </source>
</evidence>
<proteinExistence type="predicted"/>
<keyword evidence="4" id="KW-0862">Zinc</keyword>
<dbReference type="GO" id="GO:0016788">
    <property type="term" value="F:hydrolase activity, acting on ester bonds"/>
    <property type="evidence" value="ECO:0007669"/>
    <property type="project" value="InterPro"/>
</dbReference>
<comment type="cofactor">
    <cofactor evidence="1">
        <name>Zn(2+)</name>
        <dbReference type="ChEBI" id="CHEBI:29105"/>
    </cofactor>
</comment>
<dbReference type="OrthoDB" id="9782876at2"/>
<dbReference type="STRING" id="880071.Fleli_2518"/>
<dbReference type="InterPro" id="IPR055438">
    <property type="entry name" value="AstE_AspA_cat"/>
</dbReference>
<evidence type="ECO:0000259" key="5">
    <source>
        <dbReference type="Pfam" id="PF24827"/>
    </source>
</evidence>
<dbReference type="Pfam" id="PF24827">
    <property type="entry name" value="AstE_AspA_cat"/>
    <property type="match status" value="1"/>
</dbReference>
<dbReference type="Proteomes" id="UP000006054">
    <property type="component" value="Chromosome"/>
</dbReference>
<dbReference type="PIRSF" id="PIRSF039012">
    <property type="entry name" value="ASP"/>
    <property type="match status" value="1"/>
</dbReference>
<evidence type="ECO:0000256" key="4">
    <source>
        <dbReference type="ARBA" id="ARBA00022833"/>
    </source>
</evidence>
<keyword evidence="2" id="KW-0479">Metal-binding</keyword>
<dbReference type="EMBL" id="CP003345">
    <property type="protein sequence ID" value="AFM04883.1"/>
    <property type="molecule type" value="Genomic_DNA"/>
</dbReference>